<reference evidence="2" key="1">
    <citation type="submission" date="2023-10" db="EMBL/GenBank/DDBJ databases">
        <authorList>
            <person name="Chen Y."/>
            <person name="Shah S."/>
            <person name="Dougan E. K."/>
            <person name="Thang M."/>
            <person name="Chan C."/>
        </authorList>
    </citation>
    <scope>NUCLEOTIDE SEQUENCE [LARGE SCALE GENOMIC DNA]</scope>
</reference>
<organism evidence="2 3">
    <name type="scientific">Prorocentrum cordatum</name>
    <dbReference type="NCBI Taxonomy" id="2364126"/>
    <lineage>
        <taxon>Eukaryota</taxon>
        <taxon>Sar</taxon>
        <taxon>Alveolata</taxon>
        <taxon>Dinophyceae</taxon>
        <taxon>Prorocentrales</taxon>
        <taxon>Prorocentraceae</taxon>
        <taxon>Prorocentrum</taxon>
    </lineage>
</organism>
<evidence type="ECO:0008006" key="4">
    <source>
        <dbReference type="Google" id="ProtNLM"/>
    </source>
</evidence>
<comment type="caution">
    <text evidence="2">The sequence shown here is derived from an EMBL/GenBank/DDBJ whole genome shotgun (WGS) entry which is preliminary data.</text>
</comment>
<comment type="similarity">
    <text evidence="1">Belongs to the Luc7 family.</text>
</comment>
<gene>
    <name evidence="2" type="ORF">PCOR1329_LOCUS64634</name>
</gene>
<evidence type="ECO:0000256" key="1">
    <source>
        <dbReference type="ARBA" id="ARBA00005655"/>
    </source>
</evidence>
<dbReference type="EMBL" id="CAUYUJ010018249">
    <property type="protein sequence ID" value="CAK0881949.1"/>
    <property type="molecule type" value="Genomic_DNA"/>
</dbReference>
<dbReference type="Proteomes" id="UP001189429">
    <property type="component" value="Unassembled WGS sequence"/>
</dbReference>
<accession>A0ABN9W723</accession>
<evidence type="ECO:0000313" key="3">
    <source>
        <dbReference type="Proteomes" id="UP001189429"/>
    </source>
</evidence>
<sequence>MQDARALLESLMGNDRNASLQERKVRKFSDDDICKKFLLGLCPHDMFTNTKTDLGPCKGKHNDTLKEMFEEDPKSRRYRKKWRPVLRQHLLQLLQDVDRRFESNQSYIKEKRSGAGADAERAKLKQEISEKVRQAELAADDGRFEESRAIMKDVELTKRRAEDLDAPREKTTFTETVCEVCGLRVSAEEARR</sequence>
<protein>
    <recommendedName>
        <fullName evidence="4">Luc7-like protein</fullName>
    </recommendedName>
</protein>
<dbReference type="PANTHER" id="PTHR12375">
    <property type="entry name" value="RNA-BINDING PROTEIN LUC7-RELATED"/>
    <property type="match status" value="1"/>
</dbReference>
<dbReference type="InterPro" id="IPR004882">
    <property type="entry name" value="Luc7-rel"/>
</dbReference>
<evidence type="ECO:0000313" key="2">
    <source>
        <dbReference type="EMBL" id="CAK0881949.1"/>
    </source>
</evidence>
<feature type="non-terminal residue" evidence="2">
    <location>
        <position position="192"/>
    </location>
</feature>
<dbReference type="Pfam" id="PF03194">
    <property type="entry name" value="LUC7"/>
    <property type="match status" value="1"/>
</dbReference>
<name>A0ABN9W723_9DINO</name>
<keyword evidence="3" id="KW-1185">Reference proteome</keyword>
<proteinExistence type="inferred from homology"/>